<proteinExistence type="predicted"/>
<dbReference type="Gene3D" id="1.20.1050.10">
    <property type="match status" value="1"/>
</dbReference>
<evidence type="ECO:0000313" key="3">
    <source>
        <dbReference type="Proteomes" id="UP000318141"/>
    </source>
</evidence>
<dbReference type="GO" id="GO:0016034">
    <property type="term" value="F:maleylacetoacetate isomerase activity"/>
    <property type="evidence" value="ECO:0007669"/>
    <property type="project" value="TreeGrafter"/>
</dbReference>
<dbReference type="SUPFAM" id="SSF47616">
    <property type="entry name" value="GST C-terminal domain-like"/>
    <property type="match status" value="1"/>
</dbReference>
<dbReference type="GO" id="GO:0006559">
    <property type="term" value="P:L-phenylalanine catabolic process"/>
    <property type="evidence" value="ECO:0007669"/>
    <property type="project" value="TreeGrafter"/>
</dbReference>
<dbReference type="Proteomes" id="UP000318141">
    <property type="component" value="Unassembled WGS sequence"/>
</dbReference>
<dbReference type="GO" id="GO:0004364">
    <property type="term" value="F:glutathione transferase activity"/>
    <property type="evidence" value="ECO:0007669"/>
    <property type="project" value="TreeGrafter"/>
</dbReference>
<evidence type="ECO:0000313" key="2">
    <source>
        <dbReference type="EMBL" id="TWG83345.1"/>
    </source>
</evidence>
<dbReference type="Gene3D" id="3.40.30.10">
    <property type="entry name" value="Glutaredoxin"/>
    <property type="match status" value="1"/>
</dbReference>
<dbReference type="OrthoDB" id="8634103at2"/>
<sequence length="198" mass="21854">MKLIGMLDSPYVRRVAVSLKQLGLAYEHQPVSVFRTFEQFQQINPVVKAPTLVCDNGVVLMDSTLILDYIEALAGKTLMPPALGQRQIALRRIGLALAAAEKAVQIVYEHRLRPSDKLHQPWVDRVDGQLRAALDALEAEWTEPANAGVLTQDRITTAVVWQFAESMLPERVQAARYPKLAAFSAVAEALPAFAQNAP</sequence>
<accession>A0A562BDS6</accession>
<keyword evidence="2" id="KW-0808">Transferase</keyword>
<dbReference type="PANTHER" id="PTHR42673">
    <property type="entry name" value="MALEYLACETOACETATE ISOMERASE"/>
    <property type="match status" value="1"/>
</dbReference>
<dbReference type="PROSITE" id="PS50404">
    <property type="entry name" value="GST_NTER"/>
    <property type="match status" value="1"/>
</dbReference>
<feature type="domain" description="GST N-terminal" evidence="1">
    <location>
        <begin position="1"/>
        <end position="78"/>
    </location>
</feature>
<dbReference type="Pfam" id="PF13417">
    <property type="entry name" value="GST_N_3"/>
    <property type="match status" value="1"/>
</dbReference>
<reference evidence="2 3" key="1">
    <citation type="submission" date="2019-07" db="EMBL/GenBank/DDBJ databases">
        <title>Genome sequencing of lignin-degrading bacterial isolates.</title>
        <authorList>
            <person name="Gladden J."/>
        </authorList>
    </citation>
    <scope>NUCLEOTIDE SEQUENCE [LARGE SCALE GENOMIC DNA]</scope>
    <source>
        <strain evidence="2 3">J11</strain>
    </source>
</reference>
<dbReference type="CDD" id="cd00570">
    <property type="entry name" value="GST_N_family"/>
    <property type="match status" value="1"/>
</dbReference>
<gene>
    <name evidence="2" type="ORF">L602_003100000300</name>
</gene>
<dbReference type="GO" id="GO:0006749">
    <property type="term" value="P:glutathione metabolic process"/>
    <property type="evidence" value="ECO:0007669"/>
    <property type="project" value="TreeGrafter"/>
</dbReference>
<keyword evidence="3" id="KW-1185">Reference proteome</keyword>
<name>A0A562BDS6_9BURK</name>
<dbReference type="CDD" id="cd03205">
    <property type="entry name" value="GST_C_6"/>
    <property type="match status" value="1"/>
</dbReference>
<dbReference type="InterPro" id="IPR004045">
    <property type="entry name" value="Glutathione_S-Trfase_N"/>
</dbReference>
<dbReference type="AlphaFoldDB" id="A0A562BDS6"/>
<dbReference type="EMBL" id="VLJN01000025">
    <property type="protein sequence ID" value="TWG83345.1"/>
    <property type="molecule type" value="Genomic_DNA"/>
</dbReference>
<organism evidence="2 3">
    <name type="scientific">Cupriavidus gilardii J11</name>
    <dbReference type="NCBI Taxonomy" id="936133"/>
    <lineage>
        <taxon>Bacteria</taxon>
        <taxon>Pseudomonadati</taxon>
        <taxon>Pseudomonadota</taxon>
        <taxon>Betaproteobacteria</taxon>
        <taxon>Burkholderiales</taxon>
        <taxon>Burkholderiaceae</taxon>
        <taxon>Cupriavidus</taxon>
    </lineage>
</organism>
<dbReference type="PANTHER" id="PTHR42673:SF21">
    <property type="entry name" value="GLUTATHIONE S-TRANSFERASE YFCF"/>
    <property type="match status" value="1"/>
</dbReference>
<dbReference type="SUPFAM" id="SSF52833">
    <property type="entry name" value="Thioredoxin-like"/>
    <property type="match status" value="1"/>
</dbReference>
<dbReference type="InterPro" id="IPR036249">
    <property type="entry name" value="Thioredoxin-like_sf"/>
</dbReference>
<protein>
    <submittedName>
        <fullName evidence="2">Glutathione S-transferase</fullName>
    </submittedName>
</protein>
<comment type="caution">
    <text evidence="2">The sequence shown here is derived from an EMBL/GenBank/DDBJ whole genome shotgun (WGS) entry which is preliminary data.</text>
</comment>
<evidence type="ECO:0000259" key="1">
    <source>
        <dbReference type="PROSITE" id="PS50404"/>
    </source>
</evidence>
<dbReference type="InterPro" id="IPR036282">
    <property type="entry name" value="Glutathione-S-Trfase_C_sf"/>
</dbReference>